<evidence type="ECO:0000256" key="8">
    <source>
        <dbReference type="SAM" id="MobiDB-lite"/>
    </source>
</evidence>
<evidence type="ECO:0000256" key="9">
    <source>
        <dbReference type="SAM" id="Phobius"/>
    </source>
</evidence>
<accession>A0A914WFR1</accession>
<evidence type="ECO:0000256" key="3">
    <source>
        <dbReference type="ARBA" id="ARBA00022475"/>
    </source>
</evidence>
<comment type="subcellular location">
    <subcellularLocation>
        <location evidence="1">Cell membrane</location>
        <topology evidence="1">Single-pass type I membrane protein</topology>
    </subcellularLocation>
</comment>
<keyword evidence="2" id="KW-0193">Cuticle</keyword>
<evidence type="ECO:0000256" key="6">
    <source>
        <dbReference type="ARBA" id="ARBA00022989"/>
    </source>
</evidence>
<feature type="compositionally biased region" description="Polar residues" evidence="8">
    <location>
        <begin position="91"/>
        <end position="100"/>
    </location>
</feature>
<organism evidence="11 12">
    <name type="scientific">Plectus sambesii</name>
    <dbReference type="NCBI Taxonomy" id="2011161"/>
    <lineage>
        <taxon>Eukaryota</taxon>
        <taxon>Metazoa</taxon>
        <taxon>Ecdysozoa</taxon>
        <taxon>Nematoda</taxon>
        <taxon>Chromadorea</taxon>
        <taxon>Plectida</taxon>
        <taxon>Plectina</taxon>
        <taxon>Plectoidea</taxon>
        <taxon>Plectidae</taxon>
        <taxon>Plectus</taxon>
    </lineage>
</organism>
<dbReference type="PROSITE" id="PS51034">
    <property type="entry name" value="ZP_2"/>
    <property type="match status" value="1"/>
</dbReference>
<evidence type="ECO:0000256" key="7">
    <source>
        <dbReference type="ARBA" id="ARBA00023136"/>
    </source>
</evidence>
<evidence type="ECO:0000313" key="12">
    <source>
        <dbReference type="WBParaSite" id="PSAMB.scaffold399size53047.g5561.t1"/>
    </source>
</evidence>
<reference evidence="12" key="1">
    <citation type="submission" date="2022-11" db="UniProtKB">
        <authorList>
            <consortium name="WormBaseParasite"/>
        </authorList>
    </citation>
    <scope>IDENTIFICATION</scope>
</reference>
<dbReference type="InterPro" id="IPR051962">
    <property type="entry name" value="Cuticlin"/>
</dbReference>
<feature type="transmembrane region" description="Helical" evidence="9">
    <location>
        <begin position="463"/>
        <end position="490"/>
    </location>
</feature>
<dbReference type="InterPro" id="IPR056953">
    <property type="entry name" value="CUT_N"/>
</dbReference>
<evidence type="ECO:0000256" key="5">
    <source>
        <dbReference type="ARBA" id="ARBA00022729"/>
    </source>
</evidence>
<keyword evidence="11" id="KW-1185">Reference proteome</keyword>
<sequence>MRHSGRYPLKHVKYALSLQTVSWSDGVEIDNGIVGTPTISCGTDVISFWVKTRNPFKGKVYVKGEYGKSECTTNFANMTEPIILTTLGPGVTQNHGSDATRSPHGPPGTCPPCPACAEDDGSQTAGILSSVPTTRRTYEAEPTTFYFQRRHKRQVVEDVQHDPEMAHLAVKLGTCNIKRDRTLSPPGVQVSFTVVVSFHEHFVTKVDRAYQIQCAYMESDKTVTSQIDVSMPQTTEITAMASMPQCEYSIRRESPEGPAIRYAKVGDAVYHRWECKSQLPEMFGMLVHDCVVSDGQGQQENVIDAKGCSLDAFVVPNLSYEASLLAYVEAHVFKFADRAILDFQCAMTICVKQDGGCEGITPPVCERAAQRRNRREMLQEMVNKTLNNVVVDEENQWRLHAQRLTVVDLDENIKSDELETFEEQQSAALQSASDQHTYVDGSGRLQYYRRIMESIGPRVCLSVAGFGVLVASCTFVFTVAAVIFGALYMLRYQRK</sequence>
<evidence type="ECO:0000256" key="1">
    <source>
        <dbReference type="ARBA" id="ARBA00004251"/>
    </source>
</evidence>
<keyword evidence="6 9" id="KW-1133">Transmembrane helix</keyword>
<evidence type="ECO:0000313" key="11">
    <source>
        <dbReference type="Proteomes" id="UP000887566"/>
    </source>
</evidence>
<protein>
    <submittedName>
        <fullName evidence="12">ZP domain-containing protein</fullName>
    </submittedName>
</protein>
<dbReference type="AlphaFoldDB" id="A0A914WFR1"/>
<dbReference type="Pfam" id="PF25057">
    <property type="entry name" value="CUT_N"/>
    <property type="match status" value="2"/>
</dbReference>
<evidence type="ECO:0000256" key="2">
    <source>
        <dbReference type="ARBA" id="ARBA00022460"/>
    </source>
</evidence>
<dbReference type="SMART" id="SM00241">
    <property type="entry name" value="ZP"/>
    <property type="match status" value="1"/>
</dbReference>
<dbReference type="InterPro" id="IPR057475">
    <property type="entry name" value="CUT_C"/>
</dbReference>
<dbReference type="WBParaSite" id="PSAMB.scaffold399size53047.g5561.t1">
    <property type="protein sequence ID" value="PSAMB.scaffold399size53047.g5561.t1"/>
    <property type="gene ID" value="PSAMB.scaffold399size53047.g5561"/>
</dbReference>
<keyword evidence="7 9" id="KW-0472">Membrane</keyword>
<dbReference type="PANTHER" id="PTHR22907">
    <property type="entry name" value="GH04558P"/>
    <property type="match status" value="1"/>
</dbReference>
<dbReference type="GO" id="GO:0042302">
    <property type="term" value="F:structural constituent of cuticle"/>
    <property type="evidence" value="ECO:0007669"/>
    <property type="project" value="UniProtKB-KW"/>
</dbReference>
<dbReference type="GO" id="GO:0005886">
    <property type="term" value="C:plasma membrane"/>
    <property type="evidence" value="ECO:0007669"/>
    <property type="project" value="UniProtKB-SubCell"/>
</dbReference>
<dbReference type="Proteomes" id="UP000887566">
    <property type="component" value="Unplaced"/>
</dbReference>
<dbReference type="Pfam" id="PF25301">
    <property type="entry name" value="CUT_C"/>
    <property type="match status" value="1"/>
</dbReference>
<proteinExistence type="predicted"/>
<keyword evidence="3" id="KW-1003">Cell membrane</keyword>
<dbReference type="PANTHER" id="PTHR22907:SF54">
    <property type="entry name" value="GH04558P"/>
    <property type="match status" value="1"/>
</dbReference>
<dbReference type="InterPro" id="IPR001507">
    <property type="entry name" value="ZP_dom"/>
</dbReference>
<feature type="region of interest" description="Disordered" evidence="8">
    <location>
        <begin position="89"/>
        <end position="112"/>
    </location>
</feature>
<feature type="domain" description="ZP" evidence="10">
    <location>
        <begin position="40"/>
        <end position="364"/>
    </location>
</feature>
<evidence type="ECO:0000256" key="4">
    <source>
        <dbReference type="ARBA" id="ARBA00022692"/>
    </source>
</evidence>
<name>A0A914WFR1_9BILA</name>
<keyword evidence="5" id="KW-0732">Signal</keyword>
<evidence type="ECO:0000259" key="10">
    <source>
        <dbReference type="PROSITE" id="PS51034"/>
    </source>
</evidence>
<keyword evidence="4 9" id="KW-0812">Transmembrane</keyword>